<sequence length="104" mass="11171">PSDNSPGNGNYNTEDYKGFFIAMMILIGLAAAMILYCFQLYCCDSDTNDSTEDEPENIEMCLCKDGSAVTARLASDMAVQEESGSNSVSAKASIISRSSNVVYV</sequence>
<reference evidence="1" key="2">
    <citation type="submission" date="2022-06" db="UniProtKB">
        <authorList>
            <consortium name="EnsemblMetazoa"/>
        </authorList>
    </citation>
    <scope>IDENTIFICATION</scope>
    <source>
        <strain evidence="1">PS312</strain>
    </source>
</reference>
<organism evidence="1 2">
    <name type="scientific">Pristionchus pacificus</name>
    <name type="common">Parasitic nematode worm</name>
    <dbReference type="NCBI Taxonomy" id="54126"/>
    <lineage>
        <taxon>Eukaryota</taxon>
        <taxon>Metazoa</taxon>
        <taxon>Ecdysozoa</taxon>
        <taxon>Nematoda</taxon>
        <taxon>Chromadorea</taxon>
        <taxon>Rhabditida</taxon>
        <taxon>Rhabditina</taxon>
        <taxon>Diplogasteromorpha</taxon>
        <taxon>Diplogasteroidea</taxon>
        <taxon>Neodiplogasteridae</taxon>
        <taxon>Pristionchus</taxon>
    </lineage>
</organism>
<evidence type="ECO:0000313" key="2">
    <source>
        <dbReference type="Proteomes" id="UP000005239"/>
    </source>
</evidence>
<dbReference type="EnsemblMetazoa" id="PPA39612.1">
    <property type="protein sequence ID" value="PPA39612.1"/>
    <property type="gene ID" value="WBGene00277981"/>
</dbReference>
<keyword evidence="2" id="KW-1185">Reference proteome</keyword>
<accession>A0A8R1UV39</accession>
<evidence type="ECO:0000313" key="1">
    <source>
        <dbReference type="EnsemblMetazoa" id="PPA39612.1"/>
    </source>
</evidence>
<proteinExistence type="predicted"/>
<dbReference type="Proteomes" id="UP000005239">
    <property type="component" value="Unassembled WGS sequence"/>
</dbReference>
<reference evidence="2" key="1">
    <citation type="journal article" date="2008" name="Nat. Genet.">
        <title>The Pristionchus pacificus genome provides a unique perspective on nematode lifestyle and parasitism.</title>
        <authorList>
            <person name="Dieterich C."/>
            <person name="Clifton S.W."/>
            <person name="Schuster L.N."/>
            <person name="Chinwalla A."/>
            <person name="Delehaunty K."/>
            <person name="Dinkelacker I."/>
            <person name="Fulton L."/>
            <person name="Fulton R."/>
            <person name="Godfrey J."/>
            <person name="Minx P."/>
            <person name="Mitreva M."/>
            <person name="Roeseler W."/>
            <person name="Tian H."/>
            <person name="Witte H."/>
            <person name="Yang S.P."/>
            <person name="Wilson R.K."/>
            <person name="Sommer R.J."/>
        </authorList>
    </citation>
    <scope>NUCLEOTIDE SEQUENCE [LARGE SCALE GENOMIC DNA]</scope>
    <source>
        <strain evidence="2">PS312</strain>
    </source>
</reference>
<name>A0A2A6BC74_PRIPA</name>
<gene>
    <name evidence="1" type="primary">WBGene00277981</name>
</gene>
<accession>A0A2A6BC74</accession>
<dbReference type="AlphaFoldDB" id="A0A2A6BC74"/>
<protein>
    <submittedName>
        <fullName evidence="1">Uncharacterized protein</fullName>
    </submittedName>
</protein>